<keyword evidence="3 5" id="KW-1133">Transmembrane helix</keyword>
<dbReference type="Proteomes" id="UP000199387">
    <property type="component" value="Unassembled WGS sequence"/>
</dbReference>
<gene>
    <name evidence="6" type="ORF">SAMN04488112_11410</name>
</gene>
<dbReference type="AlphaFoldDB" id="A0A1G6NSP9"/>
<protein>
    <submittedName>
        <fullName evidence="6">15-methylpalmitoyl-4-hydroxy-2-pyrone 4-O-methyltransferase</fullName>
    </submittedName>
</protein>
<accession>A0A1G6NSP9</accession>
<evidence type="ECO:0000313" key="6">
    <source>
        <dbReference type="EMBL" id="SDC70641.1"/>
    </source>
</evidence>
<dbReference type="Pfam" id="PF04140">
    <property type="entry name" value="ICMT"/>
    <property type="match status" value="1"/>
</dbReference>
<evidence type="ECO:0000256" key="3">
    <source>
        <dbReference type="ARBA" id="ARBA00022989"/>
    </source>
</evidence>
<evidence type="ECO:0000256" key="2">
    <source>
        <dbReference type="ARBA" id="ARBA00022692"/>
    </source>
</evidence>
<dbReference type="Gene3D" id="1.20.120.1630">
    <property type="match status" value="1"/>
</dbReference>
<feature type="transmembrane region" description="Helical" evidence="5">
    <location>
        <begin position="72"/>
        <end position="90"/>
    </location>
</feature>
<keyword evidence="6" id="KW-0489">Methyltransferase</keyword>
<dbReference type="InterPro" id="IPR052527">
    <property type="entry name" value="Metal_cation-efflux_comp"/>
</dbReference>
<evidence type="ECO:0000256" key="5">
    <source>
        <dbReference type="SAM" id="Phobius"/>
    </source>
</evidence>
<evidence type="ECO:0000313" key="7">
    <source>
        <dbReference type="Proteomes" id="UP000199387"/>
    </source>
</evidence>
<dbReference type="PANTHER" id="PTHR43847">
    <property type="entry name" value="BLL3993 PROTEIN"/>
    <property type="match status" value="1"/>
</dbReference>
<evidence type="ECO:0000256" key="4">
    <source>
        <dbReference type="ARBA" id="ARBA00023136"/>
    </source>
</evidence>
<dbReference type="GO" id="GO:0016020">
    <property type="term" value="C:membrane"/>
    <property type="evidence" value="ECO:0007669"/>
    <property type="project" value="UniProtKB-SubCell"/>
</dbReference>
<dbReference type="EMBL" id="FMZA01000014">
    <property type="protein sequence ID" value="SDC70641.1"/>
    <property type="molecule type" value="Genomic_DNA"/>
</dbReference>
<dbReference type="STRING" id="1236220.SAMN04488112_11410"/>
<proteinExistence type="predicted"/>
<name>A0A1G6NSP9_9BACL</name>
<keyword evidence="2 5" id="KW-0812">Transmembrane</keyword>
<dbReference type="PANTHER" id="PTHR43847:SF1">
    <property type="entry name" value="BLL3993 PROTEIN"/>
    <property type="match status" value="1"/>
</dbReference>
<sequence length="190" mass="22029">MENGWFYIAMAGLLLQRGAELILARRHADWIRQQGGYEVGRSHYPLLVGVHLLFIAALFLEVTQGRAEPPHWWPVPFALFMMAQVLRIWSIHSLGPYWNTRILVVPGRSPVVSGPYRYLRHPNYLVVVVELLTLPTAFGAYFTAIFLSVLNLFVLLKFRIPAEEQVLMTETPYGEEMEGRKRWLPRLRQK</sequence>
<feature type="transmembrane region" description="Helical" evidence="5">
    <location>
        <begin position="6"/>
        <end position="23"/>
    </location>
</feature>
<feature type="transmembrane region" description="Helical" evidence="5">
    <location>
        <begin position="44"/>
        <end position="60"/>
    </location>
</feature>
<dbReference type="OrthoDB" id="7203053at2"/>
<comment type="subcellular location">
    <subcellularLocation>
        <location evidence="1">Membrane</location>
        <topology evidence="1">Multi-pass membrane protein</topology>
    </subcellularLocation>
</comment>
<dbReference type="InterPro" id="IPR007269">
    <property type="entry name" value="ICMT_MeTrfase"/>
</dbReference>
<evidence type="ECO:0000256" key="1">
    <source>
        <dbReference type="ARBA" id="ARBA00004141"/>
    </source>
</evidence>
<keyword evidence="7" id="KW-1185">Reference proteome</keyword>
<organism evidence="6 7">
    <name type="scientific">Melghirimyces thermohalophilus</name>
    <dbReference type="NCBI Taxonomy" id="1236220"/>
    <lineage>
        <taxon>Bacteria</taxon>
        <taxon>Bacillati</taxon>
        <taxon>Bacillota</taxon>
        <taxon>Bacilli</taxon>
        <taxon>Bacillales</taxon>
        <taxon>Thermoactinomycetaceae</taxon>
        <taxon>Melghirimyces</taxon>
    </lineage>
</organism>
<reference evidence="6 7" key="1">
    <citation type="submission" date="2016-10" db="EMBL/GenBank/DDBJ databases">
        <authorList>
            <person name="de Groot N.N."/>
        </authorList>
    </citation>
    <scope>NUCLEOTIDE SEQUENCE [LARGE SCALE GENOMIC DNA]</scope>
    <source>
        <strain evidence="6 7">DSM 45514</strain>
    </source>
</reference>
<keyword evidence="4 5" id="KW-0472">Membrane</keyword>
<keyword evidence="6" id="KW-0808">Transferase</keyword>
<dbReference type="GO" id="GO:0032259">
    <property type="term" value="P:methylation"/>
    <property type="evidence" value="ECO:0007669"/>
    <property type="project" value="UniProtKB-KW"/>
</dbReference>
<dbReference type="GO" id="GO:0004671">
    <property type="term" value="F:protein C-terminal S-isoprenylcysteine carboxyl O-methyltransferase activity"/>
    <property type="evidence" value="ECO:0007669"/>
    <property type="project" value="InterPro"/>
</dbReference>